<reference evidence="2 3" key="1">
    <citation type="submission" date="2016-10" db="EMBL/GenBank/DDBJ databases">
        <title>Genome sequence of Streptomyces gilvigriseus MUSC 26.</title>
        <authorList>
            <person name="Lee L.-H."/>
            <person name="Ser H.-L."/>
        </authorList>
    </citation>
    <scope>NUCLEOTIDE SEQUENCE [LARGE SCALE GENOMIC DNA]</scope>
    <source>
        <strain evidence="2 3">MUSC 26</strain>
    </source>
</reference>
<organism evidence="2 3">
    <name type="scientific">Mangrovactinospora gilvigrisea</name>
    <dbReference type="NCBI Taxonomy" id="1428644"/>
    <lineage>
        <taxon>Bacteria</taxon>
        <taxon>Bacillati</taxon>
        <taxon>Actinomycetota</taxon>
        <taxon>Actinomycetes</taxon>
        <taxon>Kitasatosporales</taxon>
        <taxon>Streptomycetaceae</taxon>
        <taxon>Mangrovactinospora</taxon>
    </lineage>
</organism>
<evidence type="ECO:0000313" key="2">
    <source>
        <dbReference type="EMBL" id="OIV38076.1"/>
    </source>
</evidence>
<feature type="region of interest" description="Disordered" evidence="1">
    <location>
        <begin position="244"/>
        <end position="269"/>
    </location>
</feature>
<dbReference type="RefSeq" id="WP_071655948.1">
    <property type="nucleotide sequence ID" value="NZ_MLCF01000031.1"/>
</dbReference>
<dbReference type="AlphaFoldDB" id="A0A1J7C974"/>
<proteinExistence type="predicted"/>
<name>A0A1J7C974_9ACTN</name>
<dbReference type="OrthoDB" id="4314991at2"/>
<dbReference type="Proteomes" id="UP000243342">
    <property type="component" value="Unassembled WGS sequence"/>
</dbReference>
<comment type="caution">
    <text evidence="2">The sequence shown here is derived from an EMBL/GenBank/DDBJ whole genome shotgun (WGS) entry which is preliminary data.</text>
</comment>
<dbReference type="EMBL" id="MLCF01000031">
    <property type="protein sequence ID" value="OIV38076.1"/>
    <property type="molecule type" value="Genomic_DNA"/>
</dbReference>
<dbReference type="STRING" id="1428644.BIV57_07645"/>
<gene>
    <name evidence="2" type="ORF">BIV57_07645</name>
</gene>
<evidence type="ECO:0000313" key="3">
    <source>
        <dbReference type="Proteomes" id="UP000243342"/>
    </source>
</evidence>
<accession>A0A1J7C974</accession>
<feature type="compositionally biased region" description="Low complexity" evidence="1">
    <location>
        <begin position="244"/>
        <end position="253"/>
    </location>
</feature>
<protein>
    <submittedName>
        <fullName evidence="2">Uncharacterized protein</fullName>
    </submittedName>
</protein>
<evidence type="ECO:0000256" key="1">
    <source>
        <dbReference type="SAM" id="MobiDB-lite"/>
    </source>
</evidence>
<sequence length="269" mass="29369">MAEPLLLSTHYIDPLADQAALDHQSAELALHLESVGDETDVIAHGALRGQGLDFAITRYQNPQFDRPGADIFGVLRLLRTPLGFHLAFSQEPTSALAMRQLALLRCPLERLAVEPGALLPDDPLSRRITTRTSSSGLEAKVMASWTALNPGPGSFCESWALLSHPDEDHVRLQIESWPHQGAVLLREGWFPETADAYAWLERRYACAPCRPLPPPPEDAALAALAPQLPIFDPTHPAITATTLTALAHPSADRQPPPPAPGPPDHRRHR</sequence>
<keyword evidence="3" id="KW-1185">Reference proteome</keyword>